<proteinExistence type="predicted"/>
<sequence>MGLCYRPSSWGSDSQSQALLHLQTGEEGHGGVHRGVTEVRHNPPIVFAGWSGAGFFFVGKKDGSLWPCIDYSALNDITVKNRHPLPLISSAFEQLQQAKIFTKLDLRNALPSSGSGLHQDGPANAYHLVRIRERDEWKTGVNTPTRYYEYLVMPFGLTNAPAIFQGFINEILREFLNDFVFVYLDDILISSPDPVTHQHHVRQVLIRLLEHQLYVKAEKCEFHASSVSFLGFIVTHLIQIKRDPEKVSAVTNWPPPTSRKKLQQFLGFANFYRKFIRNFSAAPWHGTPACTNLSQSSVSVGTQG</sequence>
<keyword evidence="2" id="KW-1185">Reference proteome</keyword>
<comment type="caution">
    <text evidence="1">The sequence shown here is derived from an EMBL/GenBank/DDBJ whole genome shotgun (WGS) entry which is preliminary data.</text>
</comment>
<reference evidence="1" key="1">
    <citation type="submission" date="2022-04" db="EMBL/GenBank/DDBJ databases">
        <title>Jade perch genome.</title>
        <authorList>
            <person name="Chao B."/>
        </authorList>
    </citation>
    <scope>NUCLEOTIDE SEQUENCE</scope>
    <source>
        <strain evidence="1">CB-2022</strain>
    </source>
</reference>
<accession>A0ACB8X0F3</accession>
<organism evidence="1 2">
    <name type="scientific">Scortum barcoo</name>
    <name type="common">barcoo grunter</name>
    <dbReference type="NCBI Taxonomy" id="214431"/>
    <lineage>
        <taxon>Eukaryota</taxon>
        <taxon>Metazoa</taxon>
        <taxon>Chordata</taxon>
        <taxon>Craniata</taxon>
        <taxon>Vertebrata</taxon>
        <taxon>Euteleostomi</taxon>
        <taxon>Actinopterygii</taxon>
        <taxon>Neopterygii</taxon>
        <taxon>Teleostei</taxon>
        <taxon>Neoteleostei</taxon>
        <taxon>Acanthomorphata</taxon>
        <taxon>Eupercaria</taxon>
        <taxon>Centrarchiformes</taxon>
        <taxon>Terapontoidei</taxon>
        <taxon>Terapontidae</taxon>
        <taxon>Scortum</taxon>
    </lineage>
</organism>
<evidence type="ECO:0000313" key="1">
    <source>
        <dbReference type="EMBL" id="KAI3373345.1"/>
    </source>
</evidence>
<name>A0ACB8X0F3_9TELE</name>
<dbReference type="EMBL" id="CM041534">
    <property type="protein sequence ID" value="KAI3373345.1"/>
    <property type="molecule type" value="Genomic_DNA"/>
</dbReference>
<protein>
    <submittedName>
        <fullName evidence="1">Uncharacterized protein</fullName>
    </submittedName>
</protein>
<dbReference type="Proteomes" id="UP000831701">
    <property type="component" value="Chromosome 4"/>
</dbReference>
<evidence type="ECO:0000313" key="2">
    <source>
        <dbReference type="Proteomes" id="UP000831701"/>
    </source>
</evidence>
<gene>
    <name evidence="1" type="ORF">L3Q82_006645</name>
</gene>